<gene>
    <name evidence="5" type="ORF">MNOR_LOCUS28656</name>
</gene>
<dbReference type="InterPro" id="IPR012340">
    <property type="entry name" value="NA-bd_OB-fold"/>
</dbReference>
<keyword evidence="3" id="KW-0539">Nucleus</keyword>
<evidence type="ECO:0000313" key="5">
    <source>
        <dbReference type="EMBL" id="CAL4140708.1"/>
    </source>
</evidence>
<dbReference type="PANTHER" id="PTHR23355:SF35">
    <property type="entry name" value="EXOSOME COMPLEX EXONUCLEASE RRP44"/>
    <property type="match status" value="1"/>
</dbReference>
<comment type="caution">
    <text evidence="5">The sequence shown here is derived from an EMBL/GenBank/DDBJ whole genome shotgun (WGS) entry which is preliminary data.</text>
</comment>
<dbReference type="PANTHER" id="PTHR23355">
    <property type="entry name" value="RIBONUCLEASE"/>
    <property type="match status" value="1"/>
</dbReference>
<dbReference type="GO" id="GO:0006364">
    <property type="term" value="P:rRNA processing"/>
    <property type="evidence" value="ECO:0007669"/>
    <property type="project" value="UniProtKB-KW"/>
</dbReference>
<dbReference type="GO" id="GO:0000175">
    <property type="term" value="F:3'-5'-RNA exonuclease activity"/>
    <property type="evidence" value="ECO:0007669"/>
    <property type="project" value="TreeGrafter"/>
</dbReference>
<keyword evidence="6" id="KW-1185">Reference proteome</keyword>
<comment type="subcellular location">
    <subcellularLocation>
        <location evidence="1">Nucleus</location>
    </subcellularLocation>
</comment>
<dbReference type="GO" id="GO:0000176">
    <property type="term" value="C:nuclear exosome (RNase complex)"/>
    <property type="evidence" value="ECO:0007669"/>
    <property type="project" value="TreeGrafter"/>
</dbReference>
<dbReference type="InterPro" id="IPR050180">
    <property type="entry name" value="RNR_Ribonuclease"/>
</dbReference>
<dbReference type="GO" id="GO:0016075">
    <property type="term" value="P:rRNA catabolic process"/>
    <property type="evidence" value="ECO:0007669"/>
    <property type="project" value="TreeGrafter"/>
</dbReference>
<dbReference type="Pfam" id="PF00773">
    <property type="entry name" value="RNB"/>
    <property type="match status" value="1"/>
</dbReference>
<feature type="domain" description="RNB" evidence="4">
    <location>
        <begin position="4"/>
        <end position="46"/>
    </location>
</feature>
<evidence type="ECO:0000313" key="6">
    <source>
        <dbReference type="Proteomes" id="UP001497623"/>
    </source>
</evidence>
<dbReference type="SUPFAM" id="SSF50249">
    <property type="entry name" value="Nucleic acid-binding proteins"/>
    <property type="match status" value="1"/>
</dbReference>
<evidence type="ECO:0000256" key="2">
    <source>
        <dbReference type="ARBA" id="ARBA00022552"/>
    </source>
</evidence>
<accession>A0AAV2RRX3</accession>
<evidence type="ECO:0000256" key="1">
    <source>
        <dbReference type="ARBA" id="ARBA00004123"/>
    </source>
</evidence>
<dbReference type="GO" id="GO:0071031">
    <property type="term" value="P:nuclear mRNA surveillance of mRNA 3'-end processing"/>
    <property type="evidence" value="ECO:0007669"/>
    <property type="project" value="TreeGrafter"/>
</dbReference>
<dbReference type="PROSITE" id="PS01175">
    <property type="entry name" value="RIBONUCLEASE_II"/>
    <property type="match status" value="1"/>
</dbReference>
<name>A0AAV2RRX3_MEGNR</name>
<organism evidence="5 6">
    <name type="scientific">Meganyctiphanes norvegica</name>
    <name type="common">Northern krill</name>
    <name type="synonym">Thysanopoda norvegica</name>
    <dbReference type="NCBI Taxonomy" id="48144"/>
    <lineage>
        <taxon>Eukaryota</taxon>
        <taxon>Metazoa</taxon>
        <taxon>Ecdysozoa</taxon>
        <taxon>Arthropoda</taxon>
        <taxon>Crustacea</taxon>
        <taxon>Multicrustacea</taxon>
        <taxon>Malacostraca</taxon>
        <taxon>Eumalacostraca</taxon>
        <taxon>Eucarida</taxon>
        <taxon>Euphausiacea</taxon>
        <taxon>Euphausiidae</taxon>
        <taxon>Meganyctiphanes</taxon>
    </lineage>
</organism>
<evidence type="ECO:0000259" key="4">
    <source>
        <dbReference type="Pfam" id="PF00773"/>
    </source>
</evidence>
<dbReference type="GO" id="GO:0004519">
    <property type="term" value="F:endonuclease activity"/>
    <property type="evidence" value="ECO:0007669"/>
    <property type="project" value="TreeGrafter"/>
</dbReference>
<dbReference type="EMBL" id="CAXKWB010032005">
    <property type="protein sequence ID" value="CAL4140708.1"/>
    <property type="molecule type" value="Genomic_DNA"/>
</dbReference>
<keyword evidence="2" id="KW-0698">rRNA processing</keyword>
<proteinExistence type="predicted"/>
<evidence type="ECO:0000256" key="3">
    <source>
        <dbReference type="ARBA" id="ARBA00023242"/>
    </source>
</evidence>
<dbReference type="Proteomes" id="UP001497623">
    <property type="component" value="Unassembled WGS sequence"/>
</dbReference>
<dbReference type="GO" id="GO:0003723">
    <property type="term" value="F:RNA binding"/>
    <property type="evidence" value="ECO:0007669"/>
    <property type="project" value="InterPro"/>
</dbReference>
<dbReference type="Gene3D" id="2.40.50.140">
    <property type="entry name" value="Nucleic acid-binding proteins"/>
    <property type="match status" value="1"/>
</dbReference>
<sequence>MQALYFCSGTQEEPEFYHYGLATPKYTHFTSPIRRYADIIVHRLLAVIEEADRTYPDLLDSKKLAELAQHINYRHKMAQYAGRASNAVTAIASMKGKVTEYDAYVLFIHKNALQLLAPAVGQQLTIYLDKKPKKQTEADKKKNKNKRAAEEMEVEEEVAVWEFNEEELCVTCGDVELRSFDHLKVQVSIDSSDVQHQKVVTKMVYPVVPGFSVPPLNPDEVAPKGKSCVAKKTKT</sequence>
<reference evidence="5 6" key="1">
    <citation type="submission" date="2024-05" db="EMBL/GenBank/DDBJ databases">
        <authorList>
            <person name="Wallberg A."/>
        </authorList>
    </citation>
    <scope>NUCLEOTIDE SEQUENCE [LARGE SCALE GENOMIC DNA]</scope>
</reference>
<dbReference type="GO" id="GO:0000177">
    <property type="term" value="C:cytoplasmic exosome (RNase complex)"/>
    <property type="evidence" value="ECO:0007669"/>
    <property type="project" value="TreeGrafter"/>
</dbReference>
<dbReference type="InterPro" id="IPR001900">
    <property type="entry name" value="RNase_II/R"/>
</dbReference>
<dbReference type="AlphaFoldDB" id="A0AAV2RRX3"/>
<protein>
    <recommendedName>
        <fullName evidence="4">RNB domain-containing protein</fullName>
    </recommendedName>
</protein>
<dbReference type="InterPro" id="IPR022966">
    <property type="entry name" value="RNase_II/R_CS"/>
</dbReference>